<evidence type="ECO:0000313" key="7">
    <source>
        <dbReference type="Proteomes" id="UP000007800"/>
    </source>
</evidence>
<dbReference type="InterPro" id="IPR006176">
    <property type="entry name" value="3-OHacyl-CoA_DH_NAD-bd"/>
</dbReference>
<dbReference type="InterPro" id="IPR022694">
    <property type="entry name" value="3-OHacyl-CoA_DH"/>
</dbReference>
<dbReference type="GO" id="GO:0006635">
    <property type="term" value="P:fatty acid beta-oxidation"/>
    <property type="evidence" value="ECO:0007669"/>
    <property type="project" value="TreeGrafter"/>
</dbReference>
<feature type="domain" description="3-hydroxyacyl-CoA dehydrogenase NAD binding" evidence="5">
    <location>
        <begin position="2"/>
        <end position="179"/>
    </location>
</feature>
<proteinExistence type="inferred from homology"/>
<organism evidence="7">
    <name type="scientific">Perkinsus marinus (strain ATCC 50983 / TXsc)</name>
    <dbReference type="NCBI Taxonomy" id="423536"/>
    <lineage>
        <taxon>Eukaryota</taxon>
        <taxon>Sar</taxon>
        <taxon>Alveolata</taxon>
        <taxon>Perkinsozoa</taxon>
        <taxon>Perkinsea</taxon>
        <taxon>Perkinsida</taxon>
        <taxon>Perkinsidae</taxon>
        <taxon>Perkinsus</taxon>
    </lineage>
</organism>
<dbReference type="InterPro" id="IPR006108">
    <property type="entry name" value="3HC_DH_C"/>
</dbReference>
<dbReference type="InterPro" id="IPR013328">
    <property type="entry name" value="6PGD_dom2"/>
</dbReference>
<feature type="domain" description="3-hydroxyacyl-CoA dehydrogenase C-terminal" evidence="4">
    <location>
        <begin position="183"/>
        <end position="280"/>
    </location>
</feature>
<dbReference type="PANTHER" id="PTHR48075">
    <property type="entry name" value="3-HYDROXYACYL-COA DEHYDROGENASE FAMILY PROTEIN"/>
    <property type="match status" value="1"/>
</dbReference>
<dbReference type="AlphaFoldDB" id="C5LGE5"/>
<name>C5LGE5_PERM5</name>
<feature type="site" description="Important for catalytic activity" evidence="3">
    <location>
        <position position="136"/>
    </location>
</feature>
<evidence type="ECO:0000256" key="3">
    <source>
        <dbReference type="PIRSR" id="PIRSR000105-1"/>
    </source>
</evidence>
<dbReference type="OrthoDB" id="2021159at2759"/>
<protein>
    <submittedName>
        <fullName evidence="6">3-hydroxyacyl-CoA dehyrogenase, putative</fullName>
    </submittedName>
</protein>
<dbReference type="InterPro" id="IPR008927">
    <property type="entry name" value="6-PGluconate_DH-like_C_sf"/>
</dbReference>
<evidence type="ECO:0000256" key="2">
    <source>
        <dbReference type="ARBA" id="ARBA00023002"/>
    </source>
</evidence>
<dbReference type="PIRSF" id="PIRSF000105">
    <property type="entry name" value="HCDH"/>
    <property type="match status" value="1"/>
</dbReference>
<dbReference type="Pfam" id="PF00725">
    <property type="entry name" value="3HCDH"/>
    <property type="match status" value="1"/>
</dbReference>
<keyword evidence="2" id="KW-0560">Oxidoreductase</keyword>
<dbReference type="InterPro" id="IPR036291">
    <property type="entry name" value="NAD(P)-bd_dom_sf"/>
</dbReference>
<sequence length="310" mass="33842">MEVAVIGSGLMGSGIAACISAGGPHHVHMFDTSSEALKAGVENAINQREFLRENHVPPTAVPGEIYAAESIESAVKNADFVFEAVLEDTGVKQSVFKQIENACRKEHFVMCTNTSSLSVTEIASKLDKPGRLLAAHFIGPAYLVPLVEVCPGRKTDGDAVEKVEKFLKSCGKKPAVMNKEIDGFVCARLQAALYRECLHLVKLGVASPETIDSVVYNGFGRRFNTIGPFQQNDFAGLDLVEDTHARFFPQLGKDTHDDRSERLVGDGRLGVKNGKGNYDWSDADIKRIGGARDAELLRRLKFDFDNDDNN</sequence>
<dbReference type="SUPFAM" id="SSF51735">
    <property type="entry name" value="NAD(P)-binding Rossmann-fold domains"/>
    <property type="match status" value="1"/>
</dbReference>
<dbReference type="GeneID" id="9045600"/>
<dbReference type="RefSeq" id="XP_002772376.1">
    <property type="nucleotide sequence ID" value="XM_002772330.1"/>
</dbReference>
<evidence type="ECO:0000313" key="6">
    <source>
        <dbReference type="EMBL" id="EER04192.1"/>
    </source>
</evidence>
<dbReference type="Proteomes" id="UP000007800">
    <property type="component" value="Unassembled WGS sequence"/>
</dbReference>
<evidence type="ECO:0000256" key="1">
    <source>
        <dbReference type="ARBA" id="ARBA00009463"/>
    </source>
</evidence>
<dbReference type="OMA" id="MRYALMG"/>
<dbReference type="Pfam" id="PF02737">
    <property type="entry name" value="3HCDH_N"/>
    <property type="match status" value="1"/>
</dbReference>
<gene>
    <name evidence="6" type="ORF">Pmar_PMAR013965</name>
</gene>
<dbReference type="InParanoid" id="C5LGE5"/>
<dbReference type="EMBL" id="GG681826">
    <property type="protein sequence ID" value="EER04192.1"/>
    <property type="molecule type" value="Genomic_DNA"/>
</dbReference>
<dbReference type="Gene3D" id="1.10.1040.10">
    <property type="entry name" value="N-(1-d-carboxylethyl)-l-norvaline Dehydrogenase, domain 2"/>
    <property type="match status" value="1"/>
</dbReference>
<keyword evidence="7" id="KW-1185">Reference proteome</keyword>
<accession>C5LGE5</accession>
<dbReference type="Gene3D" id="3.40.50.720">
    <property type="entry name" value="NAD(P)-binding Rossmann-like Domain"/>
    <property type="match status" value="1"/>
</dbReference>
<dbReference type="GO" id="GO:0070403">
    <property type="term" value="F:NAD+ binding"/>
    <property type="evidence" value="ECO:0007669"/>
    <property type="project" value="InterPro"/>
</dbReference>
<dbReference type="PANTHER" id="PTHR48075:SF5">
    <property type="entry name" value="3-HYDROXYBUTYRYL-COA DEHYDROGENASE"/>
    <property type="match status" value="1"/>
</dbReference>
<comment type="similarity">
    <text evidence="1">Belongs to the 3-hydroxyacyl-CoA dehydrogenase family.</text>
</comment>
<dbReference type="SUPFAM" id="SSF48179">
    <property type="entry name" value="6-phosphogluconate dehydrogenase C-terminal domain-like"/>
    <property type="match status" value="1"/>
</dbReference>
<dbReference type="GO" id="GO:0008691">
    <property type="term" value="F:3-hydroxybutyryl-CoA dehydrogenase activity"/>
    <property type="evidence" value="ECO:0007669"/>
    <property type="project" value="TreeGrafter"/>
</dbReference>
<evidence type="ECO:0000259" key="5">
    <source>
        <dbReference type="Pfam" id="PF02737"/>
    </source>
</evidence>
<reference evidence="6 7" key="1">
    <citation type="submission" date="2008-07" db="EMBL/GenBank/DDBJ databases">
        <authorList>
            <person name="El-Sayed N."/>
            <person name="Caler E."/>
            <person name="Inman J."/>
            <person name="Amedeo P."/>
            <person name="Hass B."/>
            <person name="Wortman J."/>
        </authorList>
    </citation>
    <scope>NUCLEOTIDE SEQUENCE [LARGE SCALE GENOMIC DNA]</scope>
    <source>
        <strain evidence="7">ATCC 50983 / TXsc</strain>
    </source>
</reference>
<evidence type="ECO:0000259" key="4">
    <source>
        <dbReference type="Pfam" id="PF00725"/>
    </source>
</evidence>